<proteinExistence type="predicted"/>
<dbReference type="PANTHER" id="PTHR45749:SF35">
    <property type="entry name" value="AC-LIKE TRANSPOSASE-RELATED"/>
    <property type="match status" value="1"/>
</dbReference>
<sequence>MKEKHQEVQKRLLDINPRSFYTPCGCHNLNLVICDMANSCTKGISFFGVVQSIYSLFSSSTKRWKILKDSVSGLTLKSLSQTRWESRIESIKAIRFQTPQISDTLLKLVEVSDDPKTKSEANCLATYELEIFEFLLGMIIWYDLLFAVNSISKSLQSKDMHIDVAIDQLRGLVSFFKKYREEGFTTAMIAAKEIALEMNVEPEFRSKRVIYRKKQFDENVDNEITKSLKESFRVDYFLYIVDQAISSLQNGFEQFEAYESLFGFLFNGKKLRSLDDENLKKHCFNLECFLKHNTHSDIDGIILTLTLMV</sequence>
<dbReference type="PANTHER" id="PTHR45749">
    <property type="match status" value="1"/>
</dbReference>
<dbReference type="Gramene" id="PHT76760">
    <property type="protein sequence ID" value="PHT76760"/>
    <property type="gene ID" value="T459_20282"/>
</dbReference>
<protein>
    <recommendedName>
        <fullName evidence="3">Zinc finger MYM-type protein 1-like</fullName>
    </recommendedName>
</protein>
<reference evidence="1 2" key="2">
    <citation type="journal article" date="2017" name="Genome Biol.">
        <title>New reference genome sequences of hot pepper reveal the massive evolution of plant disease-resistance genes by retroduplication.</title>
        <authorList>
            <person name="Kim S."/>
            <person name="Park J."/>
            <person name="Yeom S.I."/>
            <person name="Kim Y.M."/>
            <person name="Seo E."/>
            <person name="Kim K.T."/>
            <person name="Kim M.S."/>
            <person name="Lee J.M."/>
            <person name="Cheong K."/>
            <person name="Shin H.S."/>
            <person name="Kim S.B."/>
            <person name="Han K."/>
            <person name="Lee J."/>
            <person name="Park M."/>
            <person name="Lee H.A."/>
            <person name="Lee H.Y."/>
            <person name="Lee Y."/>
            <person name="Oh S."/>
            <person name="Lee J.H."/>
            <person name="Choi E."/>
            <person name="Choi E."/>
            <person name="Lee S.E."/>
            <person name="Jeon J."/>
            <person name="Kim H."/>
            <person name="Choi G."/>
            <person name="Song H."/>
            <person name="Lee J."/>
            <person name="Lee S.C."/>
            <person name="Kwon J.K."/>
            <person name="Lee H.Y."/>
            <person name="Koo N."/>
            <person name="Hong Y."/>
            <person name="Kim R.W."/>
            <person name="Kang W.H."/>
            <person name="Huh J.H."/>
            <person name="Kang B.C."/>
            <person name="Yang T.J."/>
            <person name="Lee Y.H."/>
            <person name="Bennetzen J.L."/>
            <person name="Choi D."/>
        </authorList>
    </citation>
    <scope>NUCLEOTIDE SEQUENCE [LARGE SCALE GENOMIC DNA]</scope>
    <source>
        <strain evidence="2">cv. CM334</strain>
    </source>
</reference>
<dbReference type="OMA" id="LEHENMF"/>
<dbReference type="AlphaFoldDB" id="A0A2G2Z407"/>
<dbReference type="Proteomes" id="UP000222542">
    <property type="component" value="Unassembled WGS sequence"/>
</dbReference>
<keyword evidence="2" id="KW-1185">Reference proteome</keyword>
<organism evidence="1 2">
    <name type="scientific">Capsicum annuum</name>
    <name type="common">Capsicum pepper</name>
    <dbReference type="NCBI Taxonomy" id="4072"/>
    <lineage>
        <taxon>Eukaryota</taxon>
        <taxon>Viridiplantae</taxon>
        <taxon>Streptophyta</taxon>
        <taxon>Embryophyta</taxon>
        <taxon>Tracheophyta</taxon>
        <taxon>Spermatophyta</taxon>
        <taxon>Magnoliopsida</taxon>
        <taxon>eudicotyledons</taxon>
        <taxon>Gunneridae</taxon>
        <taxon>Pentapetalae</taxon>
        <taxon>asterids</taxon>
        <taxon>lamiids</taxon>
        <taxon>Solanales</taxon>
        <taxon>Solanaceae</taxon>
        <taxon>Solanoideae</taxon>
        <taxon>Capsiceae</taxon>
        <taxon>Capsicum</taxon>
    </lineage>
</organism>
<name>A0A2G2Z407_CAPAN</name>
<gene>
    <name evidence="1" type="ORF">T459_20282</name>
</gene>
<evidence type="ECO:0008006" key="3">
    <source>
        <dbReference type="Google" id="ProtNLM"/>
    </source>
</evidence>
<evidence type="ECO:0000313" key="2">
    <source>
        <dbReference type="Proteomes" id="UP000222542"/>
    </source>
</evidence>
<accession>A0A2G2Z407</accession>
<dbReference type="EMBL" id="AYRZ02000007">
    <property type="protein sequence ID" value="PHT76760.1"/>
    <property type="molecule type" value="Genomic_DNA"/>
</dbReference>
<evidence type="ECO:0000313" key="1">
    <source>
        <dbReference type="EMBL" id="PHT76760.1"/>
    </source>
</evidence>
<dbReference type="InterPro" id="IPR012337">
    <property type="entry name" value="RNaseH-like_sf"/>
</dbReference>
<reference evidence="1 2" key="1">
    <citation type="journal article" date="2014" name="Nat. Genet.">
        <title>Genome sequence of the hot pepper provides insights into the evolution of pungency in Capsicum species.</title>
        <authorList>
            <person name="Kim S."/>
            <person name="Park M."/>
            <person name="Yeom S.I."/>
            <person name="Kim Y.M."/>
            <person name="Lee J.M."/>
            <person name="Lee H.A."/>
            <person name="Seo E."/>
            <person name="Choi J."/>
            <person name="Cheong K."/>
            <person name="Kim K.T."/>
            <person name="Jung K."/>
            <person name="Lee G.W."/>
            <person name="Oh S.K."/>
            <person name="Bae C."/>
            <person name="Kim S.B."/>
            <person name="Lee H.Y."/>
            <person name="Kim S.Y."/>
            <person name="Kim M.S."/>
            <person name="Kang B.C."/>
            <person name="Jo Y.D."/>
            <person name="Yang H.B."/>
            <person name="Jeong H.J."/>
            <person name="Kang W.H."/>
            <person name="Kwon J.K."/>
            <person name="Shin C."/>
            <person name="Lim J.Y."/>
            <person name="Park J.H."/>
            <person name="Huh J.H."/>
            <person name="Kim J.S."/>
            <person name="Kim B.D."/>
            <person name="Cohen O."/>
            <person name="Paran I."/>
            <person name="Suh M.C."/>
            <person name="Lee S.B."/>
            <person name="Kim Y.K."/>
            <person name="Shin Y."/>
            <person name="Noh S.J."/>
            <person name="Park J."/>
            <person name="Seo Y.S."/>
            <person name="Kwon S.Y."/>
            <person name="Kim H.A."/>
            <person name="Park J.M."/>
            <person name="Kim H.J."/>
            <person name="Choi S.B."/>
            <person name="Bosland P.W."/>
            <person name="Reeves G."/>
            <person name="Jo S.H."/>
            <person name="Lee B.W."/>
            <person name="Cho H.T."/>
            <person name="Choi H.S."/>
            <person name="Lee M.S."/>
            <person name="Yu Y."/>
            <person name="Do Choi Y."/>
            <person name="Park B.S."/>
            <person name="van Deynze A."/>
            <person name="Ashrafi H."/>
            <person name="Hill T."/>
            <person name="Kim W.T."/>
            <person name="Pai H.S."/>
            <person name="Ahn H.K."/>
            <person name="Yeam I."/>
            <person name="Giovannoni J.J."/>
            <person name="Rose J.K."/>
            <person name="Sorensen I."/>
            <person name="Lee S.J."/>
            <person name="Kim R.W."/>
            <person name="Choi I.Y."/>
            <person name="Choi B.S."/>
            <person name="Lim J.S."/>
            <person name="Lee Y.H."/>
            <person name="Choi D."/>
        </authorList>
    </citation>
    <scope>NUCLEOTIDE SEQUENCE [LARGE SCALE GENOMIC DNA]</scope>
    <source>
        <strain evidence="2">cv. CM334</strain>
    </source>
</reference>
<comment type="caution">
    <text evidence="1">The sequence shown here is derived from an EMBL/GenBank/DDBJ whole genome shotgun (WGS) entry which is preliminary data.</text>
</comment>
<dbReference type="SUPFAM" id="SSF53098">
    <property type="entry name" value="Ribonuclease H-like"/>
    <property type="match status" value="1"/>
</dbReference>